<reference evidence="2 3" key="1">
    <citation type="journal article" date="2018" name="PLoS ONE">
        <title>The draft genome of Kipferlia bialata reveals reductive genome evolution in fornicate parasites.</title>
        <authorList>
            <person name="Tanifuji G."/>
            <person name="Takabayashi S."/>
            <person name="Kume K."/>
            <person name="Takagi M."/>
            <person name="Nakayama T."/>
            <person name="Kamikawa R."/>
            <person name="Inagaki Y."/>
            <person name="Hashimoto T."/>
        </authorList>
    </citation>
    <scope>NUCLEOTIDE SEQUENCE [LARGE SCALE GENOMIC DNA]</scope>
    <source>
        <strain evidence="2">NY0173</strain>
    </source>
</reference>
<protein>
    <submittedName>
        <fullName evidence="2">Uncharacterized protein</fullName>
    </submittedName>
</protein>
<feature type="non-terminal residue" evidence="2">
    <location>
        <position position="103"/>
    </location>
</feature>
<organism evidence="2 3">
    <name type="scientific">Kipferlia bialata</name>
    <dbReference type="NCBI Taxonomy" id="797122"/>
    <lineage>
        <taxon>Eukaryota</taxon>
        <taxon>Metamonada</taxon>
        <taxon>Carpediemonas-like organisms</taxon>
        <taxon>Kipferlia</taxon>
    </lineage>
</organism>
<feature type="compositionally biased region" description="Basic and acidic residues" evidence="1">
    <location>
        <begin position="1"/>
        <end position="11"/>
    </location>
</feature>
<dbReference type="EMBL" id="BDIP01003315">
    <property type="protein sequence ID" value="GIQ87550.1"/>
    <property type="molecule type" value="Genomic_DNA"/>
</dbReference>
<proteinExistence type="predicted"/>
<accession>A0A9K3D4J6</accession>
<name>A0A9K3D4J6_9EUKA</name>
<dbReference type="Proteomes" id="UP000265618">
    <property type="component" value="Unassembled WGS sequence"/>
</dbReference>
<dbReference type="AlphaFoldDB" id="A0A9K3D4J6"/>
<evidence type="ECO:0000313" key="2">
    <source>
        <dbReference type="EMBL" id="GIQ87550.1"/>
    </source>
</evidence>
<sequence>MSTESSERSVSEDFEMPAQLEQAVPTEAPEAEVSERVVEFDEPEAPAPVPVSPAVGLKREKSLSALHTLHESVCSTAETVSVWPVQFAEMQGEVNNTFSQVSQ</sequence>
<gene>
    <name evidence="2" type="ORF">KIPB_009606</name>
</gene>
<keyword evidence="3" id="KW-1185">Reference proteome</keyword>
<evidence type="ECO:0000256" key="1">
    <source>
        <dbReference type="SAM" id="MobiDB-lite"/>
    </source>
</evidence>
<comment type="caution">
    <text evidence="2">The sequence shown here is derived from an EMBL/GenBank/DDBJ whole genome shotgun (WGS) entry which is preliminary data.</text>
</comment>
<evidence type="ECO:0000313" key="3">
    <source>
        <dbReference type="Proteomes" id="UP000265618"/>
    </source>
</evidence>
<feature type="region of interest" description="Disordered" evidence="1">
    <location>
        <begin position="1"/>
        <end position="53"/>
    </location>
</feature>